<name>A0ABP0XZU5_9ROSI</name>
<dbReference type="EMBL" id="OZ021745">
    <property type="protein sequence ID" value="CAK9313669.1"/>
    <property type="molecule type" value="Genomic_DNA"/>
</dbReference>
<protein>
    <submittedName>
        <fullName evidence="1">Uncharacterized protein</fullName>
    </submittedName>
</protein>
<proteinExistence type="predicted"/>
<organism evidence="1 2">
    <name type="scientific">Citrullus colocynthis</name>
    <name type="common">colocynth</name>
    <dbReference type="NCBI Taxonomy" id="252529"/>
    <lineage>
        <taxon>Eukaryota</taxon>
        <taxon>Viridiplantae</taxon>
        <taxon>Streptophyta</taxon>
        <taxon>Embryophyta</taxon>
        <taxon>Tracheophyta</taxon>
        <taxon>Spermatophyta</taxon>
        <taxon>Magnoliopsida</taxon>
        <taxon>eudicotyledons</taxon>
        <taxon>Gunneridae</taxon>
        <taxon>Pentapetalae</taxon>
        <taxon>rosids</taxon>
        <taxon>fabids</taxon>
        <taxon>Cucurbitales</taxon>
        <taxon>Cucurbitaceae</taxon>
        <taxon>Benincaseae</taxon>
        <taxon>Citrullus</taxon>
    </lineage>
</organism>
<evidence type="ECO:0000313" key="1">
    <source>
        <dbReference type="EMBL" id="CAK9313669.1"/>
    </source>
</evidence>
<accession>A0ABP0XZU5</accession>
<reference evidence="1 2" key="1">
    <citation type="submission" date="2024-03" db="EMBL/GenBank/DDBJ databases">
        <authorList>
            <person name="Gkanogiannis A."/>
            <person name="Becerra Lopez-Lavalle L."/>
        </authorList>
    </citation>
    <scope>NUCLEOTIDE SEQUENCE [LARGE SCALE GENOMIC DNA]</scope>
</reference>
<gene>
    <name evidence="1" type="ORF">CITCOLO1_LOCUS5397</name>
</gene>
<evidence type="ECO:0000313" key="2">
    <source>
        <dbReference type="Proteomes" id="UP001642487"/>
    </source>
</evidence>
<keyword evidence="2" id="KW-1185">Reference proteome</keyword>
<sequence>MQLSSSPLTWRTRGLGIRFLLPSRVEKIIGEPPFGEVGVSHQLFDVAIMAASFVPPRDCTDSVSPKQMEATNSCTMMWAHNGDEVYLSMEQFLVMHELKQVPKLEDWLYLSIQPGRPLLILKPSSNKSLEGQIVLRV</sequence>
<dbReference type="Proteomes" id="UP001642487">
    <property type="component" value="Chromosome 11"/>
</dbReference>